<dbReference type="Gene3D" id="3.40.50.2020">
    <property type="match status" value="2"/>
</dbReference>
<dbReference type="InterPro" id="IPR000836">
    <property type="entry name" value="PRTase_dom"/>
</dbReference>
<dbReference type="EC" id="2.7.6.1" evidence="12"/>
<keyword evidence="12" id="KW-0963">Cytoplasm</keyword>
<evidence type="ECO:0000256" key="7">
    <source>
        <dbReference type="ARBA" id="ARBA00022840"/>
    </source>
</evidence>
<feature type="binding site" evidence="12">
    <location>
        <position position="167"/>
    </location>
    <ligand>
        <name>Mg(2+)</name>
        <dbReference type="ChEBI" id="CHEBI:18420"/>
    </ligand>
</feature>
<keyword evidence="6 12" id="KW-0418">Kinase</keyword>
<feature type="active site" evidence="12">
    <location>
        <position position="190"/>
    </location>
</feature>
<comment type="pathway">
    <text evidence="1 12">Metabolic intermediate biosynthesis; 5-phospho-alpha-D-ribose 1-diphosphate biosynthesis; 5-phospho-alpha-D-ribose 1-diphosphate from D-ribose 5-phosphate (route I): step 1/1.</text>
</comment>
<keyword evidence="5 12" id="KW-0547">Nucleotide-binding</keyword>
<dbReference type="GO" id="GO:0002189">
    <property type="term" value="C:ribose phosphate diphosphokinase complex"/>
    <property type="evidence" value="ECO:0007669"/>
    <property type="project" value="TreeGrafter"/>
</dbReference>
<comment type="cofactor">
    <cofactor evidence="12">
        <name>Mg(2+)</name>
        <dbReference type="ChEBI" id="CHEBI:18420"/>
    </cofactor>
    <text evidence="12">Binds 2 Mg(2+) ions per subunit.</text>
</comment>
<evidence type="ECO:0000256" key="8">
    <source>
        <dbReference type="ARBA" id="ARBA00022842"/>
    </source>
</evidence>
<feature type="domain" description="Ribose-phosphate pyrophosphokinase N-terminal" evidence="13">
    <location>
        <begin position="1"/>
        <end position="118"/>
    </location>
</feature>
<keyword evidence="3 12" id="KW-0479">Metal-binding</keyword>
<dbReference type="GO" id="GO:0004749">
    <property type="term" value="F:ribose phosphate diphosphokinase activity"/>
    <property type="evidence" value="ECO:0007669"/>
    <property type="project" value="UniProtKB-UniRule"/>
</dbReference>
<feature type="binding site" evidence="12">
    <location>
        <begin position="93"/>
        <end position="94"/>
    </location>
    <ligand>
        <name>ATP</name>
        <dbReference type="ChEBI" id="CHEBI:30616"/>
    </ligand>
</feature>
<keyword evidence="8 12" id="KW-0460">Magnesium</keyword>
<dbReference type="InterPro" id="IPR037515">
    <property type="entry name" value="Rib-P_diPkinase_bac"/>
</dbReference>
<keyword evidence="15" id="KW-1185">Reference proteome</keyword>
<comment type="subunit">
    <text evidence="12">Homohexamer.</text>
</comment>
<dbReference type="GO" id="GO:0016301">
    <property type="term" value="F:kinase activity"/>
    <property type="evidence" value="ECO:0007669"/>
    <property type="project" value="UniProtKB-KW"/>
</dbReference>
<reference evidence="14 15" key="1">
    <citation type="submission" date="2018-06" db="EMBL/GenBank/DDBJ databases">
        <authorList>
            <consortium name="Pathogen Informatics"/>
            <person name="Doyle S."/>
        </authorList>
    </citation>
    <scope>NUCLEOTIDE SEQUENCE [LARGE SCALE GENOMIC DNA]</scope>
    <source>
        <strain evidence="14 15">NCTC10717</strain>
    </source>
</reference>
<dbReference type="RefSeq" id="WP_172459408.1">
    <property type="nucleotide sequence ID" value="NZ_UHIA01000003.1"/>
</dbReference>
<protein>
    <recommendedName>
        <fullName evidence="12">Ribose-phosphate pyrophosphokinase</fullName>
        <shortName evidence="12">RPPK</shortName>
        <ecNumber evidence="12">2.7.6.1</ecNumber>
    </recommendedName>
    <alternativeName>
        <fullName evidence="12">5-phospho-D-ribosyl alpha-1-diphosphate synthase</fullName>
    </alternativeName>
    <alternativeName>
        <fullName evidence="12">Phosphoribosyl diphosphate synthase</fullName>
    </alternativeName>
    <alternativeName>
        <fullName evidence="12">Phosphoribosyl pyrophosphate synthase</fullName>
        <shortName evidence="12">P-Rib-PP synthase</shortName>
        <shortName evidence="12">PRPP synthase</shortName>
        <shortName evidence="12">PRPPase</shortName>
    </alternativeName>
</protein>
<dbReference type="EMBL" id="UHIA01000003">
    <property type="protein sequence ID" value="SUO92808.1"/>
    <property type="molecule type" value="Genomic_DNA"/>
</dbReference>
<dbReference type="GO" id="GO:0005524">
    <property type="term" value="F:ATP binding"/>
    <property type="evidence" value="ECO:0007669"/>
    <property type="project" value="UniProtKB-KW"/>
</dbReference>
<evidence type="ECO:0000256" key="6">
    <source>
        <dbReference type="ARBA" id="ARBA00022777"/>
    </source>
</evidence>
<dbReference type="PANTHER" id="PTHR10210">
    <property type="entry name" value="RIBOSE-PHOSPHATE DIPHOSPHOKINASE FAMILY MEMBER"/>
    <property type="match status" value="1"/>
</dbReference>
<evidence type="ECO:0000259" key="13">
    <source>
        <dbReference type="Pfam" id="PF13793"/>
    </source>
</evidence>
<evidence type="ECO:0000256" key="4">
    <source>
        <dbReference type="ARBA" id="ARBA00022727"/>
    </source>
</evidence>
<comment type="catalytic activity">
    <reaction evidence="9 12">
        <text>D-ribose 5-phosphate + ATP = 5-phospho-alpha-D-ribose 1-diphosphate + AMP + H(+)</text>
        <dbReference type="Rhea" id="RHEA:15609"/>
        <dbReference type="ChEBI" id="CHEBI:15378"/>
        <dbReference type="ChEBI" id="CHEBI:30616"/>
        <dbReference type="ChEBI" id="CHEBI:58017"/>
        <dbReference type="ChEBI" id="CHEBI:78346"/>
        <dbReference type="ChEBI" id="CHEBI:456215"/>
        <dbReference type="EC" id="2.7.6.1"/>
    </reaction>
</comment>
<dbReference type="AlphaFoldDB" id="A0A380MKN7"/>
<evidence type="ECO:0000313" key="14">
    <source>
        <dbReference type="EMBL" id="SUO92808.1"/>
    </source>
</evidence>
<evidence type="ECO:0000256" key="2">
    <source>
        <dbReference type="ARBA" id="ARBA00022679"/>
    </source>
</evidence>
<feature type="binding site" evidence="12">
    <location>
        <begin position="34"/>
        <end position="36"/>
    </location>
    <ligand>
        <name>ATP</name>
        <dbReference type="ChEBI" id="CHEBI:30616"/>
    </ligand>
</feature>
<dbReference type="InterPro" id="IPR029057">
    <property type="entry name" value="PRTase-like"/>
</dbReference>
<evidence type="ECO:0000256" key="1">
    <source>
        <dbReference type="ARBA" id="ARBA00004996"/>
    </source>
</evidence>
<dbReference type="PROSITE" id="PS00114">
    <property type="entry name" value="PRPP_SYNTHASE"/>
    <property type="match status" value="1"/>
</dbReference>
<evidence type="ECO:0000313" key="15">
    <source>
        <dbReference type="Proteomes" id="UP000254575"/>
    </source>
</evidence>
<dbReference type="InterPro" id="IPR029099">
    <property type="entry name" value="Pribosyltran_N"/>
</dbReference>
<dbReference type="InterPro" id="IPR000842">
    <property type="entry name" value="PRib_PP_synth_CS"/>
</dbReference>
<dbReference type="GO" id="GO:0006164">
    <property type="term" value="P:purine nucleotide biosynthetic process"/>
    <property type="evidence" value="ECO:0007669"/>
    <property type="project" value="TreeGrafter"/>
</dbReference>
<evidence type="ECO:0000256" key="3">
    <source>
        <dbReference type="ARBA" id="ARBA00022723"/>
    </source>
</evidence>
<dbReference type="NCBIfam" id="NF002320">
    <property type="entry name" value="PRK01259.1"/>
    <property type="match status" value="1"/>
</dbReference>
<feature type="binding site" evidence="12">
    <location>
        <position position="192"/>
    </location>
    <ligand>
        <name>D-ribose 5-phosphate</name>
        <dbReference type="ChEBI" id="CHEBI:78346"/>
    </ligand>
</feature>
<dbReference type="InterPro" id="IPR005946">
    <property type="entry name" value="Rib-P_diPkinase"/>
</dbReference>
<dbReference type="Pfam" id="PF14572">
    <property type="entry name" value="Pribosyl_synth"/>
    <property type="match status" value="1"/>
</dbReference>
<dbReference type="UniPathway" id="UPA00087">
    <property type="reaction ID" value="UER00172"/>
</dbReference>
<gene>
    <name evidence="12 14" type="primary">prs</name>
    <name evidence="14" type="ORF">NCTC10717_00751</name>
</gene>
<comment type="function">
    <text evidence="10 12">Involved in the biosynthesis of the central metabolite phospho-alpha-D-ribosyl-1-pyrophosphate (PRPP) via the transfer of pyrophosphoryl group from ATP to 1-hydroxyl of ribose-5-phosphate (Rib-5-P).</text>
</comment>
<dbReference type="FunFam" id="3.40.50.2020:FF:000001">
    <property type="entry name" value="Ribose-phosphate pyrophosphokinase"/>
    <property type="match status" value="1"/>
</dbReference>
<dbReference type="Pfam" id="PF13793">
    <property type="entry name" value="Pribosyltran_N"/>
    <property type="match status" value="1"/>
</dbReference>
<keyword evidence="4 12" id="KW-0545">Nucleotide biosynthesis</keyword>
<evidence type="ECO:0000256" key="5">
    <source>
        <dbReference type="ARBA" id="ARBA00022741"/>
    </source>
</evidence>
<keyword evidence="7 12" id="KW-0067">ATP-binding</keyword>
<dbReference type="GO" id="GO:0006015">
    <property type="term" value="P:5-phosphoribose 1-diphosphate biosynthetic process"/>
    <property type="evidence" value="ECO:0007669"/>
    <property type="project" value="UniProtKB-UniRule"/>
</dbReference>
<dbReference type="GO" id="GO:0000287">
    <property type="term" value="F:magnesium ion binding"/>
    <property type="evidence" value="ECO:0007669"/>
    <property type="project" value="UniProtKB-UniRule"/>
</dbReference>
<dbReference type="PANTHER" id="PTHR10210:SF41">
    <property type="entry name" value="RIBOSE-PHOSPHATE PYROPHOSPHOKINASE 1, CHLOROPLASTIC"/>
    <property type="match status" value="1"/>
</dbReference>
<dbReference type="GO" id="GO:0005737">
    <property type="term" value="C:cytoplasm"/>
    <property type="evidence" value="ECO:0007669"/>
    <property type="project" value="UniProtKB-SubCell"/>
</dbReference>
<feature type="binding site" evidence="12">
    <location>
        <begin position="221"/>
        <end position="225"/>
    </location>
    <ligand>
        <name>D-ribose 5-phosphate</name>
        <dbReference type="ChEBI" id="CHEBI:78346"/>
    </ligand>
</feature>
<sequence>MTVFTGNANPQLARQIVQHLGLPLGNASVSKFSDGEIQVEIRENVRGKDVFIIQPTCHPTNDSVMELLILSDALRRSSANRITAVMPYFGYSRQDRRPRSARVPISAKVIANMIASVGIDRVMTLDLHADQIQGFFDFPVDNIYATPIILNDILSQDFKSPVVVSPDIGGVVRARAIAKRVGTKLAIVDKRRPRPNESEIMNIIGDDITGCDCIIVDDMVDTAGTLSNSATALKERGARSVVAYCTHAVLSGNAVSNINNSGLDELVVADSIPLREDAKECKKIRVLSIAGLVAESIRRVHVEESISSLFID</sequence>
<accession>A0A380MKN7</accession>
<proteinExistence type="inferred from homology"/>
<evidence type="ECO:0000256" key="11">
    <source>
        <dbReference type="ARBA" id="ARBA00061444"/>
    </source>
</evidence>
<dbReference type="HAMAP" id="MF_00583_B">
    <property type="entry name" value="RibP_PPkinase_B"/>
    <property type="match status" value="1"/>
</dbReference>
<dbReference type="SUPFAM" id="SSF53271">
    <property type="entry name" value="PRTase-like"/>
    <property type="match status" value="1"/>
</dbReference>
<dbReference type="NCBIfam" id="TIGR01251">
    <property type="entry name" value="ribP_PPkin"/>
    <property type="match status" value="1"/>
</dbReference>
<evidence type="ECO:0000256" key="10">
    <source>
        <dbReference type="ARBA" id="ARBA00054914"/>
    </source>
</evidence>
<dbReference type="GO" id="GO:0009156">
    <property type="term" value="P:ribonucleoside monophosphate biosynthetic process"/>
    <property type="evidence" value="ECO:0007669"/>
    <property type="project" value="InterPro"/>
</dbReference>
<keyword evidence="2 12" id="KW-0808">Transferase</keyword>
<comment type="similarity">
    <text evidence="11 12">Belongs to the ribose-phosphate pyrophosphokinase family. Class I subfamily.</text>
</comment>
<evidence type="ECO:0000256" key="12">
    <source>
        <dbReference type="HAMAP-Rule" id="MF_00583"/>
    </source>
</evidence>
<dbReference type="Proteomes" id="UP000254575">
    <property type="component" value="Unassembled WGS sequence"/>
</dbReference>
<organism evidence="14 15">
    <name type="scientific">Suttonella indologenes</name>
    <dbReference type="NCBI Taxonomy" id="13276"/>
    <lineage>
        <taxon>Bacteria</taxon>
        <taxon>Pseudomonadati</taxon>
        <taxon>Pseudomonadota</taxon>
        <taxon>Gammaproteobacteria</taxon>
        <taxon>Cardiobacteriales</taxon>
        <taxon>Cardiobacteriaceae</taxon>
        <taxon>Suttonella</taxon>
    </lineage>
</organism>
<dbReference type="CDD" id="cd06223">
    <property type="entry name" value="PRTases_typeI"/>
    <property type="match status" value="1"/>
</dbReference>
<evidence type="ECO:0000256" key="9">
    <source>
        <dbReference type="ARBA" id="ARBA00049535"/>
    </source>
</evidence>
<comment type="subcellular location">
    <subcellularLocation>
        <location evidence="12">Cytoplasm</location>
    </subcellularLocation>
</comment>
<name>A0A380MKN7_9GAMM</name>
<dbReference type="SMART" id="SM01400">
    <property type="entry name" value="Pribosyltran_N"/>
    <property type="match status" value="1"/>
</dbReference>
<feature type="binding site" evidence="12">
    <location>
        <position position="128"/>
    </location>
    <ligand>
        <name>Mg(2+)</name>
        <dbReference type="ChEBI" id="CHEBI:18420"/>
    </ligand>
</feature>
<feature type="binding site" evidence="12">
    <location>
        <position position="217"/>
    </location>
    <ligand>
        <name>D-ribose 5-phosphate</name>
        <dbReference type="ChEBI" id="CHEBI:78346"/>
    </ligand>
</feature>